<feature type="compositionally biased region" description="Basic and acidic residues" evidence="1">
    <location>
        <begin position="114"/>
        <end position="131"/>
    </location>
</feature>
<dbReference type="AlphaFoldDB" id="A0A6J7MI34"/>
<feature type="region of interest" description="Disordered" evidence="1">
    <location>
        <begin position="42"/>
        <end position="185"/>
    </location>
</feature>
<accession>A0A6J7MI34</accession>
<proteinExistence type="predicted"/>
<dbReference type="EMBL" id="CAFBOM010000046">
    <property type="protein sequence ID" value="CAB4979505.1"/>
    <property type="molecule type" value="Genomic_DNA"/>
</dbReference>
<feature type="compositionally biased region" description="Basic and acidic residues" evidence="1">
    <location>
        <begin position="167"/>
        <end position="185"/>
    </location>
</feature>
<protein>
    <submittedName>
        <fullName evidence="2">Unannotated protein</fullName>
    </submittedName>
</protein>
<gene>
    <name evidence="2" type="ORF">UFOPK3957_00401</name>
</gene>
<organism evidence="2">
    <name type="scientific">freshwater metagenome</name>
    <dbReference type="NCBI Taxonomy" id="449393"/>
    <lineage>
        <taxon>unclassified sequences</taxon>
        <taxon>metagenomes</taxon>
        <taxon>ecological metagenomes</taxon>
    </lineage>
</organism>
<feature type="compositionally biased region" description="Basic and acidic residues" evidence="1">
    <location>
        <begin position="44"/>
        <end position="59"/>
    </location>
</feature>
<sequence length="185" mass="19938">MVVENVATDVHAAHACLRGSALNDSDDGGWCSAHVITFDLQRNQPRDHGDDRRENRPRGEPQALTGAIRENRGDNGGTGEYECERHPGLPEEDCELSVGSVGLRERQSPPGEAAKWDRAPKSLLEHPKGRNPDWPAGQSGDEGGADAKQGDPCRAVAGEQDPGIEPDDLHPGDEQPEERTTGDEP</sequence>
<evidence type="ECO:0000313" key="2">
    <source>
        <dbReference type="EMBL" id="CAB4979505.1"/>
    </source>
</evidence>
<reference evidence="2" key="1">
    <citation type="submission" date="2020-05" db="EMBL/GenBank/DDBJ databases">
        <authorList>
            <person name="Chiriac C."/>
            <person name="Salcher M."/>
            <person name="Ghai R."/>
            <person name="Kavagutti S V."/>
        </authorList>
    </citation>
    <scope>NUCLEOTIDE SEQUENCE</scope>
</reference>
<evidence type="ECO:0000256" key="1">
    <source>
        <dbReference type="SAM" id="MobiDB-lite"/>
    </source>
</evidence>
<name>A0A6J7MI34_9ZZZZ</name>